<evidence type="ECO:0008006" key="4">
    <source>
        <dbReference type="Google" id="ProtNLM"/>
    </source>
</evidence>
<evidence type="ECO:0000313" key="3">
    <source>
        <dbReference type="Proteomes" id="UP000051166"/>
    </source>
</evidence>
<dbReference type="Proteomes" id="UP000051166">
    <property type="component" value="Unassembled WGS sequence"/>
</dbReference>
<reference evidence="2 3" key="1">
    <citation type="journal article" date="2015" name="Genome Announc.">
        <title>Expanding the biotechnology potential of lactobacilli through comparative genomics of 213 strains and associated genera.</title>
        <authorList>
            <person name="Sun Z."/>
            <person name="Harris H.M."/>
            <person name="McCann A."/>
            <person name="Guo C."/>
            <person name="Argimon S."/>
            <person name="Zhang W."/>
            <person name="Yang X."/>
            <person name="Jeffery I.B."/>
            <person name="Cooney J.C."/>
            <person name="Kagawa T.F."/>
            <person name="Liu W."/>
            <person name="Song Y."/>
            <person name="Salvetti E."/>
            <person name="Wrobel A."/>
            <person name="Rasinkangas P."/>
            <person name="Parkhill J."/>
            <person name="Rea M.C."/>
            <person name="O'Sullivan O."/>
            <person name="Ritari J."/>
            <person name="Douillard F.P."/>
            <person name="Paul Ross R."/>
            <person name="Yang R."/>
            <person name="Briner A.E."/>
            <person name="Felis G.E."/>
            <person name="de Vos W.M."/>
            <person name="Barrangou R."/>
            <person name="Klaenhammer T.R."/>
            <person name="Caufield P.W."/>
            <person name="Cui Y."/>
            <person name="Zhang H."/>
            <person name="O'Toole P.W."/>
        </authorList>
    </citation>
    <scope>NUCLEOTIDE SEQUENCE [LARGE SCALE GENOMIC DNA]</scope>
    <source>
        <strain evidence="2 3">DSM 16230</strain>
    </source>
</reference>
<gene>
    <name evidence="2" type="ORF">FD50_GL002384</name>
</gene>
<evidence type="ECO:0000313" key="2">
    <source>
        <dbReference type="EMBL" id="KRL99849.1"/>
    </source>
</evidence>
<proteinExistence type="predicted"/>
<feature type="region of interest" description="Disordered" evidence="1">
    <location>
        <begin position="135"/>
        <end position="165"/>
    </location>
</feature>
<dbReference type="InterPro" id="IPR003772">
    <property type="entry name" value="YceD"/>
</dbReference>
<name>A0A0R1V2I5_9LACO</name>
<accession>A0A0R1V2I5</accession>
<dbReference type="GeneID" id="98307321"/>
<dbReference type="EMBL" id="AZFQ01000019">
    <property type="protein sequence ID" value="KRL99849.1"/>
    <property type="molecule type" value="Genomic_DNA"/>
</dbReference>
<dbReference type="STRING" id="1423801.FD50_GL002384"/>
<organism evidence="2 3">
    <name type="scientific">Liquorilactobacillus satsumensis DSM 16230 = JCM 12392</name>
    <dbReference type="NCBI Taxonomy" id="1423801"/>
    <lineage>
        <taxon>Bacteria</taxon>
        <taxon>Bacillati</taxon>
        <taxon>Bacillota</taxon>
        <taxon>Bacilli</taxon>
        <taxon>Lactobacillales</taxon>
        <taxon>Lactobacillaceae</taxon>
        <taxon>Liquorilactobacillus</taxon>
    </lineage>
</organism>
<dbReference type="Pfam" id="PF02620">
    <property type="entry name" value="YceD"/>
    <property type="match status" value="1"/>
</dbReference>
<dbReference type="OrthoDB" id="9790372at2"/>
<comment type="caution">
    <text evidence="2">The sequence shown here is derived from an EMBL/GenBank/DDBJ whole genome shotgun (WGS) entry which is preliminary data.</text>
</comment>
<evidence type="ECO:0000256" key="1">
    <source>
        <dbReference type="SAM" id="MobiDB-lite"/>
    </source>
</evidence>
<dbReference type="AlphaFoldDB" id="A0A0R1V2I5"/>
<sequence length="180" mass="20177">MKWSLNELRQTGAAPFEVDETIDLSESIRRRNENIIAISPVHVKGFLVVDSLGLLGSFQISAKLTVPSTRSLNEVELPLNFDVSEYYVDPREGNLARFAADDVVINVEDGLLDLAQVAEDNILLQIPMRVLTPTEQQGEAPLPQGQSWTVTEDDQQTDNDDHSQIDPRLAKLKDFFKKDD</sequence>
<protein>
    <recommendedName>
        <fullName evidence="4">Nucleic acid-binding protein</fullName>
    </recommendedName>
</protein>
<dbReference type="PATRIC" id="fig|1423801.4.peg.2441"/>
<dbReference type="RefSeq" id="WP_054757071.1">
    <property type="nucleotide sequence ID" value="NZ_AZFQ01000019.1"/>
</dbReference>
<keyword evidence="3" id="KW-1185">Reference proteome</keyword>